<feature type="signal peptide" evidence="1">
    <location>
        <begin position="1"/>
        <end position="24"/>
    </location>
</feature>
<feature type="chain" id="PRO_5040477034" evidence="1">
    <location>
        <begin position="25"/>
        <end position="321"/>
    </location>
</feature>
<proteinExistence type="predicted"/>
<organism evidence="2 3">
    <name type="scientific">Nostoc linckia z8</name>
    <dbReference type="NCBI Taxonomy" id="1628746"/>
    <lineage>
        <taxon>Bacteria</taxon>
        <taxon>Bacillati</taxon>
        <taxon>Cyanobacteriota</taxon>
        <taxon>Cyanophyceae</taxon>
        <taxon>Nostocales</taxon>
        <taxon>Nostocaceae</taxon>
        <taxon>Nostoc</taxon>
    </lineage>
</organism>
<gene>
    <name evidence="2" type="ORF">VF08_14815</name>
</gene>
<protein>
    <submittedName>
        <fullName evidence="2">Uncharacterized protein</fullName>
    </submittedName>
</protein>
<sequence>MKKFVTVLVSLIAFEIFFFSSEQAASAQDCGSKDGYNLPCWREYLDSGEGNETLPSYPYAKRPNGCSIPGGRPGEYDNFGSLGYDFSFTEVCNNHDRCYYTIGTTEAQCNTAFTEGLFRVCHDKAFQPLKPQDILSGGISRATAIENCLRRAEWMSQVVVTGGLPFPGNYHQKAQDNQADYLRRVNDYIASFKSCLTADLTKALVPCNQNPLPIYSATYNPLPYRPGSSGWTGRIGKVAFNNGTQNPVKVTLYHPDAPREPFKSWTVLPGQNLFLGDNNYGMDWGIQVNNSPVYILGRVSAWNNFNDQQIFQSGYPFWLHN</sequence>
<dbReference type="EMBL" id="LAHD01000036">
    <property type="protein sequence ID" value="PHK03587.1"/>
    <property type="molecule type" value="Genomic_DNA"/>
</dbReference>
<dbReference type="GO" id="GO:0004623">
    <property type="term" value="F:phospholipase A2 activity"/>
    <property type="evidence" value="ECO:0007669"/>
    <property type="project" value="InterPro"/>
</dbReference>
<evidence type="ECO:0000313" key="3">
    <source>
        <dbReference type="Proteomes" id="UP000222310"/>
    </source>
</evidence>
<dbReference type="InterPro" id="IPR036444">
    <property type="entry name" value="PLipase_A2_dom_sf"/>
</dbReference>
<evidence type="ECO:0000256" key="1">
    <source>
        <dbReference type="SAM" id="SignalP"/>
    </source>
</evidence>
<name>A0A9Q5ZCC6_NOSLI</name>
<reference evidence="2 3" key="1">
    <citation type="submission" date="2015-02" db="EMBL/GenBank/DDBJ databases">
        <title>Nostoc linckia genome annotation.</title>
        <authorList>
            <person name="Zhou Z."/>
        </authorList>
    </citation>
    <scope>NUCLEOTIDE SEQUENCE [LARGE SCALE GENOMIC DNA]</scope>
    <source>
        <strain evidence="3">z8</strain>
    </source>
</reference>
<comment type="caution">
    <text evidence="2">The sequence shown here is derived from an EMBL/GenBank/DDBJ whole genome shotgun (WGS) entry which is preliminary data.</text>
</comment>
<dbReference type="GeneID" id="57096864"/>
<accession>A0A9Q5ZCC6</accession>
<dbReference type="Gene3D" id="1.20.90.10">
    <property type="entry name" value="Phospholipase A2 domain"/>
    <property type="match status" value="1"/>
</dbReference>
<dbReference type="Proteomes" id="UP000222310">
    <property type="component" value="Unassembled WGS sequence"/>
</dbReference>
<evidence type="ECO:0000313" key="2">
    <source>
        <dbReference type="EMBL" id="PHK03587.1"/>
    </source>
</evidence>
<keyword evidence="1" id="KW-0732">Signal</keyword>
<dbReference type="GO" id="GO:0050482">
    <property type="term" value="P:arachidonate secretion"/>
    <property type="evidence" value="ECO:0007669"/>
    <property type="project" value="InterPro"/>
</dbReference>
<dbReference type="AlphaFoldDB" id="A0A9Q5ZCC6"/>
<dbReference type="RefSeq" id="WP_099069248.1">
    <property type="nucleotide sequence ID" value="NZ_LAHD01000036.1"/>
</dbReference>
<dbReference type="GO" id="GO:0006644">
    <property type="term" value="P:phospholipid metabolic process"/>
    <property type="evidence" value="ECO:0007669"/>
    <property type="project" value="InterPro"/>
</dbReference>
<dbReference type="SUPFAM" id="SSF48619">
    <property type="entry name" value="Phospholipase A2, PLA2"/>
    <property type="match status" value="1"/>
</dbReference>